<sequence>MMRKKSFFLLGVLICAPSYSVYANWFERNTPLTQAHEHLLEDDLPKMFNSLVEVWQNAKSNHLSSHLNDLLLQSLSADCGKSLERGPFPDWIKSLAVRRVEIQSPGRDAFQLLINMVTTSQIEEVSFTRWIDHSISLDSSFSQTKSDGVTSELTYVKRYNLNNRLPMGLYRLIVSRKNGESWSSWIILDNPKTYHTIHWRSKEQWRVEKTAIPNRYCPLPKMRVSAYSYHNGKYSDVWKQTYESNYPSELPPKTLEPGRYVLAVSMNHQRWQGPITIEQSQVISKTYDVSLEE</sequence>
<protein>
    <recommendedName>
        <fullName evidence="4">DUF2861 domain-containing protein</fullName>
    </recommendedName>
</protein>
<organism evidence="2 3">
    <name type="scientific">Vibrio spartinae</name>
    <dbReference type="NCBI Taxonomy" id="1918945"/>
    <lineage>
        <taxon>Bacteria</taxon>
        <taxon>Pseudomonadati</taxon>
        <taxon>Pseudomonadota</taxon>
        <taxon>Gammaproteobacteria</taxon>
        <taxon>Vibrionales</taxon>
        <taxon>Vibrionaceae</taxon>
        <taxon>Vibrio</taxon>
    </lineage>
</organism>
<dbReference type="Proteomes" id="UP000184774">
    <property type="component" value="Unassembled WGS sequence"/>
</dbReference>
<proteinExistence type="predicted"/>
<dbReference type="InterPro" id="IPR021290">
    <property type="entry name" value="DUF2861"/>
</dbReference>
<gene>
    <name evidence="2" type="ORF">VSP9026_04203</name>
</gene>
<evidence type="ECO:0000313" key="3">
    <source>
        <dbReference type="Proteomes" id="UP000184774"/>
    </source>
</evidence>
<name>A0A1N6MAG4_9VIBR</name>
<accession>A0A1N6MAG4</accession>
<evidence type="ECO:0000313" key="2">
    <source>
        <dbReference type="EMBL" id="SIO96414.1"/>
    </source>
</evidence>
<evidence type="ECO:0008006" key="4">
    <source>
        <dbReference type="Google" id="ProtNLM"/>
    </source>
</evidence>
<evidence type="ECO:0000256" key="1">
    <source>
        <dbReference type="SAM" id="SignalP"/>
    </source>
</evidence>
<dbReference type="Pfam" id="PF11060">
    <property type="entry name" value="DUF2861"/>
    <property type="match status" value="1"/>
</dbReference>
<feature type="chain" id="PRO_5012839656" description="DUF2861 domain-containing protein" evidence="1">
    <location>
        <begin position="24"/>
        <end position="293"/>
    </location>
</feature>
<dbReference type="EMBL" id="FSSB01000030">
    <property type="protein sequence ID" value="SIO96414.1"/>
    <property type="molecule type" value="Genomic_DNA"/>
</dbReference>
<dbReference type="OrthoDB" id="5914970at2"/>
<reference evidence="2 3" key="1">
    <citation type="submission" date="2016-12" db="EMBL/GenBank/DDBJ databases">
        <authorList>
            <person name="Song W.-J."/>
            <person name="Kurnit D.M."/>
        </authorList>
    </citation>
    <scope>NUCLEOTIDE SEQUENCE [LARGE SCALE GENOMIC DNA]</scope>
    <source>
        <strain evidence="2 3">CECT 9026</strain>
    </source>
</reference>
<dbReference type="AlphaFoldDB" id="A0A1N6MAG4"/>
<feature type="signal peptide" evidence="1">
    <location>
        <begin position="1"/>
        <end position="23"/>
    </location>
</feature>
<dbReference type="RefSeq" id="WP_074374858.1">
    <property type="nucleotide sequence ID" value="NZ_AP024908.1"/>
</dbReference>
<keyword evidence="1" id="KW-0732">Signal</keyword>